<keyword evidence="3" id="KW-1185">Reference proteome</keyword>
<accession>A0A6H0Y0W0</accession>
<evidence type="ECO:0000256" key="1">
    <source>
        <dbReference type="SAM" id="MobiDB-lite"/>
    </source>
</evidence>
<proteinExistence type="predicted"/>
<name>A0A6H0Y0W0_9PEZI</name>
<dbReference type="EMBL" id="CP051142">
    <property type="protein sequence ID" value="QIX00545.1"/>
    <property type="molecule type" value="Genomic_DNA"/>
</dbReference>
<evidence type="ECO:0000313" key="3">
    <source>
        <dbReference type="Proteomes" id="UP000503462"/>
    </source>
</evidence>
<reference evidence="2 3" key="1">
    <citation type="journal article" date="2016" name="Sci. Rep.">
        <title>Peltaster fructicola genome reveals evolution from an invasive phytopathogen to an ectophytic parasite.</title>
        <authorList>
            <person name="Xu C."/>
            <person name="Chen H."/>
            <person name="Gleason M.L."/>
            <person name="Xu J.R."/>
            <person name="Liu H."/>
            <person name="Zhang R."/>
            <person name="Sun G."/>
        </authorList>
    </citation>
    <scope>NUCLEOTIDE SEQUENCE [LARGE SCALE GENOMIC DNA]</scope>
    <source>
        <strain evidence="2 3">LNHT1506</strain>
    </source>
</reference>
<dbReference type="AlphaFoldDB" id="A0A6H0Y0W0"/>
<sequence length="209" mass="23545">MADKALRRLWTDVFSMTYGAQPTATTLLGQPAAYRHAHVGHSPFHIRATRRVTAFDPTKLHICIKSPTALSKSKFIRSHAVDRVRQLISIELRNCGWNWDGTAREESDTKKPYDLGGSYLIMLRDPDGLTASTELRRECCRLAVERMATIGGNTHKAQKELARPYTGRSLSGVASRNHAGLIQKRSNTSDDTRQLEQATTRIERQENTR</sequence>
<feature type="region of interest" description="Disordered" evidence="1">
    <location>
        <begin position="169"/>
        <end position="209"/>
    </location>
</feature>
<protein>
    <submittedName>
        <fullName evidence="2">Uncharacterized protein</fullName>
    </submittedName>
</protein>
<gene>
    <name evidence="2" type="ORF">AMS68_006062</name>
</gene>
<evidence type="ECO:0000313" key="2">
    <source>
        <dbReference type="EMBL" id="QIX00545.1"/>
    </source>
</evidence>
<dbReference type="Proteomes" id="UP000503462">
    <property type="component" value="Chromosome 4"/>
</dbReference>
<organism evidence="2 3">
    <name type="scientific">Peltaster fructicola</name>
    <dbReference type="NCBI Taxonomy" id="286661"/>
    <lineage>
        <taxon>Eukaryota</taxon>
        <taxon>Fungi</taxon>
        <taxon>Dikarya</taxon>
        <taxon>Ascomycota</taxon>
        <taxon>Pezizomycotina</taxon>
        <taxon>Dothideomycetes</taxon>
        <taxon>Dothideomycetes incertae sedis</taxon>
        <taxon>Peltaster</taxon>
    </lineage>
</organism>